<feature type="chain" id="PRO_5042870314" description="FAD-binding PCMH-type domain-containing protein" evidence="5">
    <location>
        <begin position="24"/>
        <end position="526"/>
    </location>
</feature>
<dbReference type="PROSITE" id="PS51387">
    <property type="entry name" value="FAD_PCMH"/>
    <property type="match status" value="1"/>
</dbReference>
<keyword evidence="4" id="KW-0560">Oxidoreductase</keyword>
<proteinExistence type="inferred from homology"/>
<dbReference type="GO" id="GO:0016491">
    <property type="term" value="F:oxidoreductase activity"/>
    <property type="evidence" value="ECO:0007669"/>
    <property type="project" value="UniProtKB-KW"/>
</dbReference>
<gene>
    <name evidence="7" type="ORF">OC846_006223</name>
</gene>
<dbReference type="InterPro" id="IPR016166">
    <property type="entry name" value="FAD-bd_PCMH"/>
</dbReference>
<evidence type="ECO:0000256" key="2">
    <source>
        <dbReference type="ARBA" id="ARBA00022630"/>
    </source>
</evidence>
<keyword evidence="5" id="KW-0732">Signal</keyword>
<feature type="signal peptide" evidence="5">
    <location>
        <begin position="1"/>
        <end position="23"/>
    </location>
</feature>
<evidence type="ECO:0000256" key="1">
    <source>
        <dbReference type="ARBA" id="ARBA00005466"/>
    </source>
</evidence>
<evidence type="ECO:0000259" key="6">
    <source>
        <dbReference type="PROSITE" id="PS51387"/>
    </source>
</evidence>
<comment type="caution">
    <text evidence="7">The sequence shown here is derived from an EMBL/GenBank/DDBJ whole genome shotgun (WGS) entry which is preliminary data.</text>
</comment>
<name>A0AAN6JNU4_9BASI</name>
<organism evidence="7 8">
    <name type="scientific">Tilletia horrida</name>
    <dbReference type="NCBI Taxonomy" id="155126"/>
    <lineage>
        <taxon>Eukaryota</taxon>
        <taxon>Fungi</taxon>
        <taxon>Dikarya</taxon>
        <taxon>Basidiomycota</taxon>
        <taxon>Ustilaginomycotina</taxon>
        <taxon>Exobasidiomycetes</taxon>
        <taxon>Tilletiales</taxon>
        <taxon>Tilletiaceae</taxon>
        <taxon>Tilletia</taxon>
    </lineage>
</organism>
<evidence type="ECO:0000256" key="5">
    <source>
        <dbReference type="SAM" id="SignalP"/>
    </source>
</evidence>
<keyword evidence="2" id="KW-0285">Flavoprotein</keyword>
<evidence type="ECO:0000256" key="3">
    <source>
        <dbReference type="ARBA" id="ARBA00022827"/>
    </source>
</evidence>
<keyword evidence="3" id="KW-0274">FAD</keyword>
<feature type="domain" description="FAD-binding PCMH-type" evidence="6">
    <location>
        <begin position="83"/>
        <end position="253"/>
    </location>
</feature>
<evidence type="ECO:0000313" key="8">
    <source>
        <dbReference type="Proteomes" id="UP001176517"/>
    </source>
</evidence>
<evidence type="ECO:0000313" key="7">
    <source>
        <dbReference type="EMBL" id="KAK0543977.1"/>
    </source>
</evidence>
<protein>
    <recommendedName>
        <fullName evidence="6">FAD-binding PCMH-type domain-containing protein</fullName>
    </recommendedName>
</protein>
<dbReference type="PANTHER" id="PTHR42973:SF13">
    <property type="entry name" value="FAD-BINDING PCMH-TYPE DOMAIN-CONTAINING PROTEIN"/>
    <property type="match status" value="1"/>
</dbReference>
<comment type="similarity">
    <text evidence="1">Belongs to the oxygen-dependent FAD-linked oxidoreductase family.</text>
</comment>
<dbReference type="PANTHER" id="PTHR42973">
    <property type="entry name" value="BINDING OXIDOREDUCTASE, PUTATIVE (AFU_ORTHOLOGUE AFUA_1G17690)-RELATED"/>
    <property type="match status" value="1"/>
</dbReference>
<dbReference type="Pfam" id="PF01565">
    <property type="entry name" value="FAD_binding_4"/>
    <property type="match status" value="1"/>
</dbReference>
<accession>A0AAN6JNU4</accession>
<dbReference type="InterPro" id="IPR016169">
    <property type="entry name" value="FAD-bd_PCMH_sub2"/>
</dbReference>
<dbReference type="InterPro" id="IPR050416">
    <property type="entry name" value="FAD-linked_Oxidoreductase"/>
</dbReference>
<evidence type="ECO:0000256" key="4">
    <source>
        <dbReference type="ARBA" id="ARBA00023002"/>
    </source>
</evidence>
<sequence length="526" mass="56748">MIWSSSVLQASAAIFALATSTSARTVPGPKEMEWFNARAAERATMFFDPTCKAIQAVLSNSSSIYAPGSKQYSKDVKHWCSSTDVYSQCSVEPGSAADIAAILKVLANSTATFGVIGGGHSCAPGFSGAKGVNIAMSRFNEVSYNKATGIVKYGAGLIWDDVYKGLEPFDVKVTGGRVSGVGVAGFSLGGGYSFLTNQYGLTSDGIVAYDFITATGKILYVTRKTYPDLFFLLQGGFNNAGIVTNFYAKARPRSTVWGGTIFLDKKYLDTVLNLTAQFASEQNTDLLAGMLPTLDAFIGIPAIEMQLFYDKPSGPANDSFVGKIFNQLLALPSIHQDVQAGRTMANFTNTAPSDVFFGMRGTFSSVSLERLTPEILQTIKEEFNFYGSSSPLGAGVLISYDLEPFALAKSYPAASTTGWPHDKLLSPLNLYFAWPLGLSDGIFYNAIKKSTQRIKAAAIAQGQNLEGRYIYPNYALYDTPFEDVYGPNVAKLTSIAAKYDPKKVMARAGGFQFQRGPNTYNFSFPP</sequence>
<dbReference type="Gene3D" id="3.30.465.10">
    <property type="match status" value="1"/>
</dbReference>
<dbReference type="Proteomes" id="UP001176517">
    <property type="component" value="Unassembled WGS sequence"/>
</dbReference>
<dbReference type="InterPro" id="IPR036318">
    <property type="entry name" value="FAD-bd_PCMH-like_sf"/>
</dbReference>
<dbReference type="InterPro" id="IPR006094">
    <property type="entry name" value="Oxid_FAD_bind_N"/>
</dbReference>
<reference evidence="7" key="1">
    <citation type="journal article" date="2023" name="PhytoFront">
        <title>Draft Genome Resources of Seven Strains of Tilletia horrida, Causal Agent of Kernel Smut of Rice.</title>
        <authorList>
            <person name="Khanal S."/>
            <person name="Antony Babu S."/>
            <person name="Zhou X.G."/>
        </authorList>
    </citation>
    <scope>NUCLEOTIDE SEQUENCE</scope>
    <source>
        <strain evidence="7">TX6</strain>
    </source>
</reference>
<dbReference type="SUPFAM" id="SSF56176">
    <property type="entry name" value="FAD-binding/transporter-associated domain-like"/>
    <property type="match status" value="1"/>
</dbReference>
<dbReference type="GO" id="GO:0071949">
    <property type="term" value="F:FAD binding"/>
    <property type="evidence" value="ECO:0007669"/>
    <property type="project" value="InterPro"/>
</dbReference>
<dbReference type="EMBL" id="JAPDMZ010000311">
    <property type="protein sequence ID" value="KAK0543977.1"/>
    <property type="molecule type" value="Genomic_DNA"/>
</dbReference>
<dbReference type="AlphaFoldDB" id="A0AAN6JNU4"/>
<keyword evidence="8" id="KW-1185">Reference proteome</keyword>